<sequence length="66" mass="7532">MGYVEVFNENQGEWVDINDIPFIQTVNCQLCNEPTEARDIVAHIVIKDEQVSVGQWQCRKCHAVNG</sequence>
<accession>A0A6J7WWR8</accession>
<organism evidence="1">
    <name type="scientific">uncultured Caudovirales phage</name>
    <dbReference type="NCBI Taxonomy" id="2100421"/>
    <lineage>
        <taxon>Viruses</taxon>
        <taxon>Duplodnaviria</taxon>
        <taxon>Heunggongvirae</taxon>
        <taxon>Uroviricota</taxon>
        <taxon>Caudoviricetes</taxon>
        <taxon>Peduoviridae</taxon>
        <taxon>Maltschvirus</taxon>
        <taxon>Maltschvirus maltsch</taxon>
    </lineage>
</organism>
<name>A0A6J7WWR8_9CAUD</name>
<evidence type="ECO:0000313" key="1">
    <source>
        <dbReference type="EMBL" id="CAB5222200.1"/>
    </source>
</evidence>
<gene>
    <name evidence="1" type="ORF">UFOVP360_19</name>
</gene>
<proteinExistence type="predicted"/>
<dbReference type="EMBL" id="LR798300">
    <property type="protein sequence ID" value="CAB5222200.1"/>
    <property type="molecule type" value="Genomic_DNA"/>
</dbReference>
<protein>
    <submittedName>
        <fullName evidence="1">Uncharacterized protein</fullName>
    </submittedName>
</protein>
<reference evidence="1" key="1">
    <citation type="submission" date="2020-05" db="EMBL/GenBank/DDBJ databases">
        <authorList>
            <person name="Chiriac C."/>
            <person name="Salcher M."/>
            <person name="Ghai R."/>
            <person name="Kavagutti S V."/>
        </authorList>
    </citation>
    <scope>NUCLEOTIDE SEQUENCE</scope>
</reference>